<dbReference type="AlphaFoldDB" id="A0AAU9DI83"/>
<keyword evidence="10" id="KW-0472">Membrane</keyword>
<dbReference type="InterPro" id="IPR036890">
    <property type="entry name" value="HATPase_C_sf"/>
</dbReference>
<dbReference type="InterPro" id="IPR005467">
    <property type="entry name" value="His_kinase_dom"/>
</dbReference>
<evidence type="ECO:0000256" key="6">
    <source>
        <dbReference type="ARBA" id="ARBA00022777"/>
    </source>
</evidence>
<dbReference type="PROSITE" id="PS50109">
    <property type="entry name" value="HIS_KIN"/>
    <property type="match status" value="1"/>
</dbReference>
<dbReference type="Pfam" id="PF07730">
    <property type="entry name" value="HisKA_3"/>
    <property type="match status" value="1"/>
</dbReference>
<evidence type="ECO:0000256" key="8">
    <source>
        <dbReference type="ARBA" id="ARBA00023012"/>
    </source>
</evidence>
<evidence type="ECO:0000259" key="11">
    <source>
        <dbReference type="PROSITE" id="PS50109"/>
    </source>
</evidence>
<dbReference type="PANTHER" id="PTHR24421:SF10">
    <property type="entry name" value="NITRATE_NITRITE SENSOR PROTEIN NARQ"/>
    <property type="match status" value="1"/>
</dbReference>
<dbReference type="Pfam" id="PF02518">
    <property type="entry name" value="HATPase_c"/>
    <property type="match status" value="1"/>
</dbReference>
<gene>
    <name evidence="12" type="ORF">FUAX_52680</name>
</gene>
<keyword evidence="8" id="KW-0902">Two-component regulatory system</keyword>
<keyword evidence="7" id="KW-0067">ATP-binding</keyword>
<dbReference type="SUPFAM" id="SSF55874">
    <property type="entry name" value="ATPase domain of HSP90 chaperone/DNA topoisomerase II/histidine kinase"/>
    <property type="match status" value="1"/>
</dbReference>
<keyword evidence="6" id="KW-0418">Kinase</keyword>
<dbReference type="SUPFAM" id="SSF48452">
    <property type="entry name" value="TPR-like"/>
    <property type="match status" value="1"/>
</dbReference>
<feature type="coiled-coil region" evidence="9">
    <location>
        <begin position="344"/>
        <end position="389"/>
    </location>
</feature>
<dbReference type="PANTHER" id="PTHR24421">
    <property type="entry name" value="NITRATE/NITRITE SENSOR PROTEIN NARX-RELATED"/>
    <property type="match status" value="1"/>
</dbReference>
<evidence type="ECO:0000256" key="3">
    <source>
        <dbReference type="ARBA" id="ARBA00022553"/>
    </source>
</evidence>
<dbReference type="GO" id="GO:0046983">
    <property type="term" value="F:protein dimerization activity"/>
    <property type="evidence" value="ECO:0007669"/>
    <property type="project" value="InterPro"/>
</dbReference>
<dbReference type="Pfam" id="PF13374">
    <property type="entry name" value="TPR_10"/>
    <property type="match status" value="1"/>
</dbReference>
<evidence type="ECO:0000256" key="5">
    <source>
        <dbReference type="ARBA" id="ARBA00022741"/>
    </source>
</evidence>
<accession>A0AAU9DI83</accession>
<reference evidence="12 13" key="1">
    <citation type="submission" date="2021-12" db="EMBL/GenBank/DDBJ databases">
        <title>Genome sequencing of bacteria with rrn-lacking chromosome and rrn-plasmid.</title>
        <authorList>
            <person name="Anda M."/>
            <person name="Iwasaki W."/>
        </authorList>
    </citation>
    <scope>NUCLEOTIDE SEQUENCE [LARGE SCALE GENOMIC DNA]</scope>
    <source>
        <strain evidence="12 13">DSM 100852</strain>
        <plasmid evidence="12 13">pFA6</plasmid>
    </source>
</reference>
<dbReference type="SMART" id="SM00387">
    <property type="entry name" value="HATPase_c"/>
    <property type="match status" value="1"/>
</dbReference>
<dbReference type="SMART" id="SM00028">
    <property type="entry name" value="TPR"/>
    <property type="match status" value="4"/>
</dbReference>
<evidence type="ECO:0000313" key="12">
    <source>
        <dbReference type="EMBL" id="BDD12836.1"/>
    </source>
</evidence>
<geneLocation type="plasmid" evidence="12 13">
    <name>pFA6</name>
</geneLocation>
<proteinExistence type="predicted"/>
<keyword evidence="13" id="KW-1185">Reference proteome</keyword>
<keyword evidence="4" id="KW-0808">Transferase</keyword>
<evidence type="ECO:0000256" key="4">
    <source>
        <dbReference type="ARBA" id="ARBA00022679"/>
    </source>
</evidence>
<dbReference type="CDD" id="cd16917">
    <property type="entry name" value="HATPase_UhpB-NarQ-NarX-like"/>
    <property type="match status" value="1"/>
</dbReference>
<protein>
    <recommendedName>
        <fullName evidence="2">histidine kinase</fullName>
        <ecNumber evidence="2">2.7.13.3</ecNumber>
    </recommendedName>
</protein>
<dbReference type="InterPro" id="IPR011712">
    <property type="entry name" value="Sig_transdc_His_kin_sub3_dim/P"/>
</dbReference>
<keyword evidence="9" id="KW-0175">Coiled coil</keyword>
<dbReference type="Gene3D" id="1.25.40.10">
    <property type="entry name" value="Tetratricopeptide repeat domain"/>
    <property type="match status" value="2"/>
</dbReference>
<dbReference type="InterPro" id="IPR019734">
    <property type="entry name" value="TPR_rpt"/>
</dbReference>
<sequence>MMNRLSCFIFLLCNLFFILGEPVGSMAQASEGDKVRELFRRVNTPGEEQQALSELFQLLENTKDDEIKTRVSITIGQHMNSKAKVDSALLFGWKSVELIGNRTDTLSLKRLSRAYNILAIANNIKGLWDESVKWHFKSSETAVKVGDSLMYYMSAHGVANIYRHQGKYQESLELFKECLSQKDNLRMLYASHINMGIIYTDLERYEDANRHTEKALALCVESGDIKGQIICGTNLGMNSTFLGKHREALVLLDDAITLAKNHEYQRLKLNAQIYKSKTLQALGWNLSAHATLMQVREGMSGYNYLNMEEEVFARLKDVALAMGNYKAAYDYLSESNRVSDSIQALQANKKLKEYEVKYETLKKEKKIEALNAEQSRKELEIRKQKESKRHMLFFFIIILVPVVGLLVVYYQKLRTQSLLAKQQEEISRHEIATLLKDQEIKLGKASIDGQISERKRLARELHDTIGGNLAAIKMRCAREADKNGFPSEIVDQIDDTYQMARTLSHSLIPKNLSATAFTSLLRESLEAFRTDTLSEIELSAYPEGEINTLEQNLQVEIFTIVRELVNNTSKHAEAGRIELSLTLVENSLNLLFEDDGKGFDLSKSNEGIGLQNMRKRVENLSGSFMIDSHPERGTLVNIEIPLSKDISEEENKAEVKIG</sequence>
<organism evidence="12 13">
    <name type="scientific">Fulvitalea axinellae</name>
    <dbReference type="NCBI Taxonomy" id="1182444"/>
    <lineage>
        <taxon>Bacteria</taxon>
        <taxon>Pseudomonadati</taxon>
        <taxon>Bacteroidota</taxon>
        <taxon>Cytophagia</taxon>
        <taxon>Cytophagales</taxon>
        <taxon>Persicobacteraceae</taxon>
        <taxon>Fulvitalea</taxon>
    </lineage>
</organism>
<dbReference type="GO" id="GO:0000155">
    <property type="term" value="F:phosphorelay sensor kinase activity"/>
    <property type="evidence" value="ECO:0007669"/>
    <property type="project" value="InterPro"/>
</dbReference>
<evidence type="ECO:0000256" key="9">
    <source>
        <dbReference type="SAM" id="Coils"/>
    </source>
</evidence>
<dbReference type="EC" id="2.7.13.3" evidence="2"/>
<name>A0AAU9DI83_9BACT</name>
<keyword evidence="12" id="KW-0614">Plasmid</keyword>
<dbReference type="GO" id="GO:0005524">
    <property type="term" value="F:ATP binding"/>
    <property type="evidence" value="ECO:0007669"/>
    <property type="project" value="UniProtKB-KW"/>
</dbReference>
<keyword evidence="10" id="KW-0812">Transmembrane</keyword>
<dbReference type="InterPro" id="IPR011990">
    <property type="entry name" value="TPR-like_helical_dom_sf"/>
</dbReference>
<evidence type="ECO:0000256" key="10">
    <source>
        <dbReference type="SAM" id="Phobius"/>
    </source>
</evidence>
<keyword evidence="10" id="KW-1133">Transmembrane helix</keyword>
<dbReference type="GO" id="GO:0016020">
    <property type="term" value="C:membrane"/>
    <property type="evidence" value="ECO:0007669"/>
    <property type="project" value="InterPro"/>
</dbReference>
<dbReference type="Gene3D" id="1.20.5.1930">
    <property type="match status" value="1"/>
</dbReference>
<evidence type="ECO:0000256" key="7">
    <source>
        <dbReference type="ARBA" id="ARBA00022840"/>
    </source>
</evidence>
<keyword evidence="5" id="KW-0547">Nucleotide-binding</keyword>
<evidence type="ECO:0000313" key="13">
    <source>
        <dbReference type="Proteomes" id="UP001348817"/>
    </source>
</evidence>
<evidence type="ECO:0000256" key="2">
    <source>
        <dbReference type="ARBA" id="ARBA00012438"/>
    </source>
</evidence>
<keyword evidence="3" id="KW-0597">Phosphoprotein</keyword>
<feature type="domain" description="Histidine kinase" evidence="11">
    <location>
        <begin position="456"/>
        <end position="644"/>
    </location>
</feature>
<dbReference type="Proteomes" id="UP001348817">
    <property type="component" value="Plasmid pFA6"/>
</dbReference>
<dbReference type="Gene3D" id="3.30.565.10">
    <property type="entry name" value="Histidine kinase-like ATPase, C-terminal domain"/>
    <property type="match status" value="1"/>
</dbReference>
<dbReference type="KEGG" id="fax:FUAX_52680"/>
<dbReference type="InterPro" id="IPR050482">
    <property type="entry name" value="Sensor_HK_TwoCompSys"/>
</dbReference>
<comment type="catalytic activity">
    <reaction evidence="1">
        <text>ATP + protein L-histidine = ADP + protein N-phospho-L-histidine.</text>
        <dbReference type="EC" id="2.7.13.3"/>
    </reaction>
</comment>
<evidence type="ECO:0000256" key="1">
    <source>
        <dbReference type="ARBA" id="ARBA00000085"/>
    </source>
</evidence>
<dbReference type="EMBL" id="AP025320">
    <property type="protein sequence ID" value="BDD12836.1"/>
    <property type="molecule type" value="Genomic_DNA"/>
</dbReference>
<feature type="transmembrane region" description="Helical" evidence="10">
    <location>
        <begin position="391"/>
        <end position="410"/>
    </location>
</feature>
<dbReference type="InterPro" id="IPR003594">
    <property type="entry name" value="HATPase_dom"/>
</dbReference>